<gene>
    <name evidence="1" type="ORF">MARCHEWKA_03140</name>
</gene>
<protein>
    <submittedName>
        <fullName evidence="1">Uncharacterized protein</fullName>
    </submittedName>
</protein>
<organism evidence="1 2">
    <name type="scientific">Brevundimonas phage vB_BpoS-Marchewka</name>
    <dbReference type="NCBI Taxonomy" id="2948604"/>
    <lineage>
        <taxon>Viruses</taxon>
        <taxon>Duplodnaviria</taxon>
        <taxon>Heunggongvirae</taxon>
        <taxon>Uroviricota</taxon>
        <taxon>Caudoviricetes</taxon>
        <taxon>Jeanschmidtviridae</taxon>
        <taxon>Marchewkavirus</taxon>
        <taxon>Marchewkavirus marchewka</taxon>
    </lineage>
</organism>
<accession>A0A9E7N2T1</accession>
<name>A0A9E7N2T1_9CAUD</name>
<sequence length="260" mass="29365">MFERTLAYHREQIRQHQAVLDTDGNLYSDHHRTVARQALVEHRDIVDELTRPIDGVRAGKALAVLNALLIDDRHESKRLDRLSEGTEKGSFSREEMAREIRMRDERAEAVQTALVLLTEAAERPTLRHKKRGTTYAVHAVGMLQTEHPLSDGAALTIYRDENDGAWFLRPPAEMEDGRFASVGELPGVETPDGHAVTLIFSDMDDVSLTLTQAEIDLAETHATLSLDWDRTDNEDLWGDYVVREVLYDGGRVSSLGLRRL</sequence>
<evidence type="ECO:0000313" key="1">
    <source>
        <dbReference type="EMBL" id="UTC28826.1"/>
    </source>
</evidence>
<evidence type="ECO:0000313" key="2">
    <source>
        <dbReference type="Proteomes" id="UP001056634"/>
    </source>
</evidence>
<keyword evidence="2" id="KW-1185">Reference proteome</keyword>
<proteinExistence type="predicted"/>
<dbReference type="Proteomes" id="UP001056634">
    <property type="component" value="Segment"/>
</dbReference>
<dbReference type="EMBL" id="ON529851">
    <property type="protein sequence ID" value="UTC28826.1"/>
    <property type="molecule type" value="Genomic_DNA"/>
</dbReference>
<reference evidence="1" key="1">
    <citation type="submission" date="2022-04" db="EMBL/GenBank/DDBJ databases">
        <authorList>
            <person name="Friedrich I."/>
            <person name="Schneider D."/>
            <person name="Poehlein A."/>
            <person name="Hertel R."/>
            <person name="Daniel R."/>
        </authorList>
    </citation>
    <scope>NUCLEOTIDE SEQUENCE</scope>
</reference>